<gene>
    <name evidence="11" type="primary">flgH</name>
    <name evidence="12" type="ORF">RED65_06483</name>
</gene>
<dbReference type="STRING" id="207949.RED65_06483"/>
<dbReference type="Proteomes" id="UP000004263">
    <property type="component" value="Unassembled WGS sequence"/>
</dbReference>
<evidence type="ECO:0000256" key="4">
    <source>
        <dbReference type="ARBA" id="ARBA00011439"/>
    </source>
</evidence>
<evidence type="ECO:0000256" key="9">
    <source>
        <dbReference type="ARBA" id="ARBA00023237"/>
    </source>
</evidence>
<dbReference type="HAMAP" id="MF_00415">
    <property type="entry name" value="FlgH"/>
    <property type="match status" value="1"/>
</dbReference>
<keyword evidence="5 11" id="KW-0732">Signal</keyword>
<dbReference type="GO" id="GO:0009279">
    <property type="term" value="C:cell outer membrane"/>
    <property type="evidence" value="ECO:0007669"/>
    <property type="project" value="UniProtKB-SubCell"/>
</dbReference>
<evidence type="ECO:0000256" key="5">
    <source>
        <dbReference type="ARBA" id="ARBA00022729"/>
    </source>
</evidence>
<keyword evidence="13" id="KW-1185">Reference proteome</keyword>
<dbReference type="GO" id="GO:0009427">
    <property type="term" value="C:bacterial-type flagellum basal body, distal rod, L ring"/>
    <property type="evidence" value="ECO:0007669"/>
    <property type="project" value="InterPro"/>
</dbReference>
<dbReference type="Pfam" id="PF02107">
    <property type="entry name" value="FlgH"/>
    <property type="match status" value="1"/>
</dbReference>
<accession>Q1N2Z9</accession>
<evidence type="ECO:0000313" key="12">
    <source>
        <dbReference type="EMBL" id="EAT12520.1"/>
    </source>
</evidence>
<dbReference type="PROSITE" id="PS51257">
    <property type="entry name" value="PROKAR_LIPOPROTEIN"/>
    <property type="match status" value="1"/>
</dbReference>
<evidence type="ECO:0000256" key="6">
    <source>
        <dbReference type="ARBA" id="ARBA00023136"/>
    </source>
</evidence>
<evidence type="ECO:0000256" key="11">
    <source>
        <dbReference type="HAMAP-Rule" id="MF_00415"/>
    </source>
</evidence>
<evidence type="ECO:0000256" key="2">
    <source>
        <dbReference type="ARBA" id="ARBA00004635"/>
    </source>
</evidence>
<dbReference type="RefSeq" id="WP_007016121.1">
    <property type="nucleotide sequence ID" value="NZ_AAQH01000006.1"/>
</dbReference>
<dbReference type="GO" id="GO:0003774">
    <property type="term" value="F:cytoskeletal motor activity"/>
    <property type="evidence" value="ECO:0007669"/>
    <property type="project" value="InterPro"/>
</dbReference>
<dbReference type="InterPro" id="IPR000527">
    <property type="entry name" value="Flag_Lring"/>
</dbReference>
<dbReference type="GO" id="GO:0071973">
    <property type="term" value="P:bacterial-type flagellum-dependent cell motility"/>
    <property type="evidence" value="ECO:0007669"/>
    <property type="project" value="InterPro"/>
</dbReference>
<dbReference type="AlphaFoldDB" id="Q1N2Z9"/>
<evidence type="ECO:0000256" key="8">
    <source>
        <dbReference type="ARBA" id="ARBA00023143"/>
    </source>
</evidence>
<comment type="similarity">
    <text evidence="3 11">Belongs to the FlgH family.</text>
</comment>
<dbReference type="PANTHER" id="PTHR34933:SF1">
    <property type="entry name" value="FLAGELLAR L-RING PROTEIN"/>
    <property type="match status" value="1"/>
</dbReference>
<dbReference type="PRINTS" id="PR01008">
    <property type="entry name" value="FLGLRINGFLGH"/>
</dbReference>
<keyword evidence="10 11" id="KW-0449">Lipoprotein</keyword>
<keyword evidence="7" id="KW-0564">Palmitate</keyword>
<keyword evidence="12" id="KW-0966">Cell projection</keyword>
<comment type="subunit">
    <text evidence="4 11">The basal body constitutes a major portion of the flagellar organelle and consists of four rings (L,P,S, and M) mounted on a central rod.</text>
</comment>
<evidence type="ECO:0000256" key="10">
    <source>
        <dbReference type="ARBA" id="ARBA00023288"/>
    </source>
</evidence>
<organism evidence="12 13">
    <name type="scientific">Bermanella marisrubri</name>
    <dbReference type="NCBI Taxonomy" id="207949"/>
    <lineage>
        <taxon>Bacteria</taxon>
        <taxon>Pseudomonadati</taxon>
        <taxon>Pseudomonadota</taxon>
        <taxon>Gammaproteobacteria</taxon>
        <taxon>Oceanospirillales</taxon>
        <taxon>Oceanospirillaceae</taxon>
        <taxon>Bermanella</taxon>
    </lineage>
</organism>
<proteinExistence type="inferred from homology"/>
<protein>
    <recommendedName>
        <fullName evidence="11">Flagellar L-ring protein</fullName>
    </recommendedName>
    <alternativeName>
        <fullName evidence="11">Basal body L-ring protein</fullName>
    </alternativeName>
</protein>
<reference evidence="12 13" key="1">
    <citation type="submission" date="2006-03" db="EMBL/GenBank/DDBJ databases">
        <authorList>
            <person name="Pinhassi J."/>
            <person name="Pedros-Alio C."/>
            <person name="Ferriera S."/>
            <person name="Johnson J."/>
            <person name="Kravitz S."/>
            <person name="Halpern A."/>
            <person name="Remington K."/>
            <person name="Beeson K."/>
            <person name="Tran B."/>
            <person name="Rogers Y.-H."/>
            <person name="Friedman R."/>
            <person name="Venter J.C."/>
        </authorList>
    </citation>
    <scope>NUCLEOTIDE SEQUENCE [LARGE SCALE GENOMIC DNA]</scope>
    <source>
        <strain evidence="12 13">RED65</strain>
    </source>
</reference>
<keyword evidence="9 11" id="KW-0998">Cell outer membrane</keyword>
<evidence type="ECO:0000313" key="13">
    <source>
        <dbReference type="Proteomes" id="UP000004263"/>
    </source>
</evidence>
<name>Q1N2Z9_9GAMM</name>
<dbReference type="PANTHER" id="PTHR34933">
    <property type="entry name" value="FLAGELLAR L-RING PROTEIN"/>
    <property type="match status" value="1"/>
</dbReference>
<comment type="function">
    <text evidence="1 11">Assembles around the rod to form the L-ring and probably protects the motor/basal body from shearing forces during rotation.</text>
</comment>
<dbReference type="HOGENOM" id="CLU_069313_0_2_6"/>
<sequence length="223" mass="24610">MNNRFISLFAIMTILQGCSTIVPMDEKPDDPNFAPVPAQSLKPPAENNGSIYQANYSMALYGDQRSRRIGDIVTIILQEQTNASKSNSASTTKDSEIDVVPTSIFGQGLDFLQNDFEAERAFDGSGDADQSNSLQGQITVTISDILPNGVLEIRGEKWLSLNQGDEFIRVKGLIRPQDISSDNTVLSHKLADARISYGGTGYVHNASKPGWLDRFFTSQWWPF</sequence>
<evidence type="ECO:0000256" key="3">
    <source>
        <dbReference type="ARBA" id="ARBA00006929"/>
    </source>
</evidence>
<dbReference type="NCBIfam" id="NF001304">
    <property type="entry name" value="PRK00249.1-4"/>
    <property type="match status" value="1"/>
</dbReference>
<comment type="subcellular location">
    <subcellularLocation>
        <location evidence="11">Cell outer membrane</location>
        <topology evidence="11">Lipid-anchor</topology>
    </subcellularLocation>
    <subcellularLocation>
        <location evidence="11">Bacterial flagellum basal body</location>
    </subcellularLocation>
    <subcellularLocation>
        <location evidence="2">Membrane</location>
        <topology evidence="2">Lipid-anchor</topology>
    </subcellularLocation>
</comment>
<evidence type="ECO:0000256" key="1">
    <source>
        <dbReference type="ARBA" id="ARBA00002591"/>
    </source>
</evidence>
<keyword evidence="12" id="KW-0969">Cilium</keyword>
<keyword evidence="6 11" id="KW-0472">Membrane</keyword>
<keyword evidence="12" id="KW-0282">Flagellum</keyword>
<comment type="caution">
    <text evidence="12">The sequence shown here is derived from an EMBL/GenBank/DDBJ whole genome shotgun (WGS) entry which is preliminary data.</text>
</comment>
<evidence type="ECO:0000256" key="7">
    <source>
        <dbReference type="ARBA" id="ARBA00023139"/>
    </source>
</evidence>
<dbReference type="OrthoDB" id="9789463at2"/>
<dbReference type="EMBL" id="AAQH01000006">
    <property type="protein sequence ID" value="EAT12520.1"/>
    <property type="molecule type" value="Genomic_DNA"/>
</dbReference>
<keyword evidence="8 11" id="KW-0975">Bacterial flagellum</keyword>